<keyword evidence="1" id="KW-0812">Transmembrane</keyword>
<feature type="transmembrane region" description="Helical" evidence="1">
    <location>
        <begin position="239"/>
        <end position="259"/>
    </location>
</feature>
<evidence type="ECO:0000313" key="3">
    <source>
        <dbReference type="Proteomes" id="UP001498398"/>
    </source>
</evidence>
<sequence length="326" mass="35710">MPMAKETLENVLGNSFRRSEESVHDLGTGSSLDSQPGIIGVYNFLQVFGLISVLLVFSTAALSPRVRRATIWYIFMFGWIIWCISHLLLVGHQTGGPPARGLCTFQAALVYAGPPANACATLGILLQLYFSVRSTLKQNNSPPLWQTVMVNAAPLITYVCVFLESLLYGGLMPERVERDPTGIFCHISTPVPALTSAALVAIFSISMIIFEVITFFLLYHNWSAFRRLRTTSQGSKVSVTMIVRISIFSILPMLALGLVVKSTLEDTRLSQTNDASSNIATATLSGAAGLIFGTQQDLLLEWAFWRRLRGQSGTLSTPSLKKTEIV</sequence>
<keyword evidence="1" id="KW-0472">Membrane</keyword>
<proteinExistence type="predicted"/>
<organism evidence="2 3">
    <name type="scientific">Marasmiellus scandens</name>
    <dbReference type="NCBI Taxonomy" id="2682957"/>
    <lineage>
        <taxon>Eukaryota</taxon>
        <taxon>Fungi</taxon>
        <taxon>Dikarya</taxon>
        <taxon>Basidiomycota</taxon>
        <taxon>Agaricomycotina</taxon>
        <taxon>Agaricomycetes</taxon>
        <taxon>Agaricomycetidae</taxon>
        <taxon>Agaricales</taxon>
        <taxon>Marasmiineae</taxon>
        <taxon>Omphalotaceae</taxon>
        <taxon>Marasmiellus</taxon>
    </lineage>
</organism>
<name>A0ABR1IVZ4_9AGAR</name>
<evidence type="ECO:0000313" key="2">
    <source>
        <dbReference type="EMBL" id="KAK7440061.1"/>
    </source>
</evidence>
<feature type="transmembrane region" description="Helical" evidence="1">
    <location>
        <begin position="109"/>
        <end position="132"/>
    </location>
</feature>
<dbReference type="SUPFAM" id="SSF81321">
    <property type="entry name" value="Family A G protein-coupled receptor-like"/>
    <property type="match status" value="1"/>
</dbReference>
<feature type="transmembrane region" description="Helical" evidence="1">
    <location>
        <begin position="69"/>
        <end position="89"/>
    </location>
</feature>
<comment type="caution">
    <text evidence="2">The sequence shown here is derived from an EMBL/GenBank/DDBJ whole genome shotgun (WGS) entry which is preliminary data.</text>
</comment>
<reference evidence="2 3" key="1">
    <citation type="submission" date="2024-01" db="EMBL/GenBank/DDBJ databases">
        <title>A draft genome for the cacao thread blight pathogen Marasmiellus scandens.</title>
        <authorList>
            <person name="Baruah I.K."/>
            <person name="Leung J."/>
            <person name="Bukari Y."/>
            <person name="Amoako-Attah I."/>
            <person name="Meinhardt L.W."/>
            <person name="Bailey B.A."/>
            <person name="Cohen S.P."/>
        </authorList>
    </citation>
    <scope>NUCLEOTIDE SEQUENCE [LARGE SCALE GENOMIC DNA]</scope>
    <source>
        <strain evidence="2 3">GH-19</strain>
    </source>
</reference>
<gene>
    <name evidence="2" type="ORF">VKT23_017311</name>
</gene>
<feature type="transmembrane region" description="Helical" evidence="1">
    <location>
        <begin position="144"/>
        <end position="168"/>
    </location>
</feature>
<dbReference type="Proteomes" id="UP001498398">
    <property type="component" value="Unassembled WGS sequence"/>
</dbReference>
<dbReference type="EMBL" id="JBANRG010000070">
    <property type="protein sequence ID" value="KAK7440061.1"/>
    <property type="molecule type" value="Genomic_DNA"/>
</dbReference>
<feature type="transmembrane region" description="Helical" evidence="1">
    <location>
        <begin position="197"/>
        <end position="219"/>
    </location>
</feature>
<feature type="transmembrane region" description="Helical" evidence="1">
    <location>
        <begin position="37"/>
        <end position="57"/>
    </location>
</feature>
<evidence type="ECO:0000256" key="1">
    <source>
        <dbReference type="SAM" id="Phobius"/>
    </source>
</evidence>
<accession>A0ABR1IVZ4</accession>
<keyword evidence="1" id="KW-1133">Transmembrane helix</keyword>
<keyword evidence="3" id="KW-1185">Reference proteome</keyword>
<protein>
    <submittedName>
        <fullName evidence="2">Uncharacterized protein</fullName>
    </submittedName>
</protein>